<evidence type="ECO:0000313" key="2">
    <source>
        <dbReference type="EMBL" id="GHE33332.1"/>
    </source>
</evidence>
<dbReference type="InterPro" id="IPR007443">
    <property type="entry name" value="LpoA"/>
</dbReference>
<dbReference type="Gene3D" id="3.40.50.2300">
    <property type="match status" value="2"/>
</dbReference>
<proteinExistence type="predicted"/>
<dbReference type="PANTHER" id="PTHR38038:SF1">
    <property type="entry name" value="PENICILLIN-BINDING PROTEIN ACTIVATOR LPOA"/>
    <property type="match status" value="1"/>
</dbReference>
<comment type="caution">
    <text evidence="2">The sequence shown here is derived from an EMBL/GenBank/DDBJ whole genome shotgun (WGS) entry which is preliminary data.</text>
</comment>
<evidence type="ECO:0000256" key="1">
    <source>
        <dbReference type="ARBA" id="ARBA00023136"/>
    </source>
</evidence>
<dbReference type="PANTHER" id="PTHR38038">
    <property type="entry name" value="PENICILLIN-BINDING PROTEIN ACTIVATOR LPOA"/>
    <property type="match status" value="1"/>
</dbReference>
<dbReference type="RefSeq" id="WP_386112882.1">
    <property type="nucleotide sequence ID" value="NZ_JBHRUD010000001.1"/>
</dbReference>
<dbReference type="Proteomes" id="UP000636453">
    <property type="component" value="Unassembled WGS sequence"/>
</dbReference>
<evidence type="ECO:0008006" key="4">
    <source>
        <dbReference type="Google" id="ProtNLM"/>
    </source>
</evidence>
<name>A0A918Z1C6_9GAMM</name>
<organism evidence="2 3">
    <name type="scientific">Vulcaniibacterium thermophilum</name>
    <dbReference type="NCBI Taxonomy" id="1169913"/>
    <lineage>
        <taxon>Bacteria</taxon>
        <taxon>Pseudomonadati</taxon>
        <taxon>Pseudomonadota</taxon>
        <taxon>Gammaproteobacteria</taxon>
        <taxon>Lysobacterales</taxon>
        <taxon>Lysobacteraceae</taxon>
        <taxon>Vulcaniibacterium</taxon>
    </lineage>
</organism>
<reference evidence="2" key="1">
    <citation type="journal article" date="2014" name="Int. J. Syst. Evol. Microbiol.">
        <title>Complete genome sequence of Corynebacterium casei LMG S-19264T (=DSM 44701T), isolated from a smear-ripened cheese.</title>
        <authorList>
            <consortium name="US DOE Joint Genome Institute (JGI-PGF)"/>
            <person name="Walter F."/>
            <person name="Albersmeier A."/>
            <person name="Kalinowski J."/>
            <person name="Ruckert C."/>
        </authorList>
    </citation>
    <scope>NUCLEOTIDE SEQUENCE</scope>
    <source>
        <strain evidence="2">KCTC 32020</strain>
    </source>
</reference>
<dbReference type="InterPro" id="IPR028082">
    <property type="entry name" value="Peripla_BP_I"/>
</dbReference>
<reference evidence="2" key="2">
    <citation type="submission" date="2020-09" db="EMBL/GenBank/DDBJ databases">
        <authorList>
            <person name="Sun Q."/>
            <person name="Kim S."/>
        </authorList>
    </citation>
    <scope>NUCLEOTIDE SEQUENCE</scope>
    <source>
        <strain evidence="2">KCTC 32020</strain>
    </source>
</reference>
<dbReference type="Pfam" id="PF04348">
    <property type="entry name" value="LppC"/>
    <property type="match status" value="2"/>
</dbReference>
<keyword evidence="3" id="KW-1185">Reference proteome</keyword>
<evidence type="ECO:0000313" key="3">
    <source>
        <dbReference type="Proteomes" id="UP000636453"/>
    </source>
</evidence>
<keyword evidence="1" id="KW-0472">Membrane</keyword>
<dbReference type="CDD" id="cd06339">
    <property type="entry name" value="PBP1_YraM_LppC_lipoprotein-like"/>
    <property type="match status" value="1"/>
</dbReference>
<gene>
    <name evidence="2" type="ORF">GCM10007167_14310</name>
</gene>
<sequence length="453" mass="47040">MRPMSRSGSTVLGFALIAVLLLGGCATAPRATRTETTERTDAAAGQARALAAKASTLGGAERSAAEREIDRLLGEMDNATLARVAAELPAGDPLYNYAGRALLRRGLPLPRPFDRGEGWRFAAGAPAERDGYRPPARVAVLLPLSGELATPAAPVRDGFLAGYYGESRRRPEVQFYNTAAGGALAAYERAVADGSQLVIGPLGRDEVDALFSRGQLPVPVLALNRGNVRPPAGAASFSLSPEDEGSAAADYLHARGARRVLAIAGDDDGQRRAAQALRERLAERGGTVVAIVGEATADFAPFVAQNVDGVFLAVRGATARGVVPKLALAGLTGKPMAATSQLASGTGKAGEDRALDGIAFPTEAWWQRGVERMPTAAAAGALLPTARGPAARLFAFGHDAWLLAAYLEKLVNATDGAVEGATGTLRIDGFGYVLRTPAWSTFSNGVPVPLRGR</sequence>
<dbReference type="GO" id="GO:0031241">
    <property type="term" value="C:periplasmic side of cell outer membrane"/>
    <property type="evidence" value="ECO:0007669"/>
    <property type="project" value="TreeGrafter"/>
</dbReference>
<dbReference type="PROSITE" id="PS51257">
    <property type="entry name" value="PROKAR_LIPOPROTEIN"/>
    <property type="match status" value="1"/>
</dbReference>
<accession>A0A918Z1C6</accession>
<dbReference type="SUPFAM" id="SSF53822">
    <property type="entry name" value="Periplasmic binding protein-like I"/>
    <property type="match status" value="1"/>
</dbReference>
<dbReference type="AlphaFoldDB" id="A0A918Z1C6"/>
<dbReference type="GO" id="GO:0009252">
    <property type="term" value="P:peptidoglycan biosynthetic process"/>
    <property type="evidence" value="ECO:0007669"/>
    <property type="project" value="TreeGrafter"/>
</dbReference>
<protein>
    <recommendedName>
        <fullName evidence="4">LppC family lipoprotein</fullName>
    </recommendedName>
</protein>
<dbReference type="EMBL" id="BNCF01000006">
    <property type="protein sequence ID" value="GHE33332.1"/>
    <property type="molecule type" value="Genomic_DNA"/>
</dbReference>
<dbReference type="GO" id="GO:0030234">
    <property type="term" value="F:enzyme regulator activity"/>
    <property type="evidence" value="ECO:0007669"/>
    <property type="project" value="TreeGrafter"/>
</dbReference>